<evidence type="ECO:0000256" key="6">
    <source>
        <dbReference type="ARBA" id="ARBA00023136"/>
    </source>
</evidence>
<dbReference type="Gene3D" id="1.20.1250.20">
    <property type="entry name" value="MFS general substrate transporter like domains"/>
    <property type="match status" value="2"/>
</dbReference>
<reference evidence="9" key="2">
    <citation type="submission" date="2020-09" db="EMBL/GenBank/DDBJ databases">
        <authorList>
            <person name="Sun Q."/>
            <person name="Sedlacek I."/>
        </authorList>
    </citation>
    <scope>NUCLEOTIDE SEQUENCE</scope>
    <source>
        <strain evidence="9">CCM 7684</strain>
    </source>
</reference>
<keyword evidence="4 7" id="KW-0812">Transmembrane</keyword>
<evidence type="ECO:0000256" key="3">
    <source>
        <dbReference type="ARBA" id="ARBA00022475"/>
    </source>
</evidence>
<evidence type="ECO:0000313" key="9">
    <source>
        <dbReference type="EMBL" id="GGE36684.1"/>
    </source>
</evidence>
<evidence type="ECO:0000256" key="4">
    <source>
        <dbReference type="ARBA" id="ARBA00022692"/>
    </source>
</evidence>
<keyword evidence="3" id="KW-1003">Cell membrane</keyword>
<feature type="transmembrane region" description="Helical" evidence="7">
    <location>
        <begin position="355"/>
        <end position="377"/>
    </location>
</feature>
<dbReference type="InterPro" id="IPR050171">
    <property type="entry name" value="MFS_Transporters"/>
</dbReference>
<proteinExistence type="predicted"/>
<protein>
    <recommendedName>
        <fullName evidence="8">Major facilitator superfamily (MFS) profile domain-containing protein</fullName>
    </recommendedName>
</protein>
<dbReference type="AlphaFoldDB" id="A0A8J2VLN3"/>
<feature type="domain" description="Major facilitator superfamily (MFS) profile" evidence="8">
    <location>
        <begin position="1"/>
        <end position="381"/>
    </location>
</feature>
<dbReference type="PANTHER" id="PTHR23517:SF2">
    <property type="entry name" value="MULTIDRUG RESISTANCE PROTEIN MDTH"/>
    <property type="match status" value="1"/>
</dbReference>
<dbReference type="InterPro" id="IPR020846">
    <property type="entry name" value="MFS_dom"/>
</dbReference>
<dbReference type="EMBL" id="BMCP01000001">
    <property type="protein sequence ID" value="GGE36684.1"/>
    <property type="molecule type" value="Genomic_DNA"/>
</dbReference>
<evidence type="ECO:0000256" key="5">
    <source>
        <dbReference type="ARBA" id="ARBA00022989"/>
    </source>
</evidence>
<feature type="transmembrane region" description="Helical" evidence="7">
    <location>
        <begin position="146"/>
        <end position="165"/>
    </location>
</feature>
<keyword evidence="10" id="KW-1185">Reference proteome</keyword>
<dbReference type="SUPFAM" id="SSF103473">
    <property type="entry name" value="MFS general substrate transporter"/>
    <property type="match status" value="1"/>
</dbReference>
<dbReference type="GO" id="GO:0005886">
    <property type="term" value="C:plasma membrane"/>
    <property type="evidence" value="ECO:0007669"/>
    <property type="project" value="UniProtKB-SubCell"/>
</dbReference>
<feature type="transmembrane region" description="Helical" evidence="7">
    <location>
        <begin position="171"/>
        <end position="190"/>
    </location>
</feature>
<evidence type="ECO:0000259" key="8">
    <source>
        <dbReference type="PROSITE" id="PS50850"/>
    </source>
</evidence>
<accession>A0A8J2VLN3</accession>
<evidence type="ECO:0000256" key="7">
    <source>
        <dbReference type="SAM" id="Phobius"/>
    </source>
</evidence>
<feature type="transmembrane region" description="Helical" evidence="7">
    <location>
        <begin position="274"/>
        <end position="298"/>
    </location>
</feature>
<gene>
    <name evidence="9" type="ORF">GCM10007276_12700</name>
</gene>
<dbReference type="RefSeq" id="WP_188408817.1">
    <property type="nucleotide sequence ID" value="NZ_BMCP01000001.1"/>
</dbReference>
<dbReference type="InterPro" id="IPR036259">
    <property type="entry name" value="MFS_trans_sf"/>
</dbReference>
<feature type="transmembrane region" description="Helical" evidence="7">
    <location>
        <begin position="83"/>
        <end position="107"/>
    </location>
</feature>
<evidence type="ECO:0000256" key="2">
    <source>
        <dbReference type="ARBA" id="ARBA00022448"/>
    </source>
</evidence>
<keyword evidence="6 7" id="KW-0472">Membrane</keyword>
<comment type="caution">
    <text evidence="9">The sequence shown here is derived from an EMBL/GenBank/DDBJ whole genome shotgun (WGS) entry which is preliminary data.</text>
</comment>
<feature type="transmembrane region" description="Helical" evidence="7">
    <location>
        <begin position="240"/>
        <end position="262"/>
    </location>
</feature>
<organism evidence="9 10">
    <name type="scientific">Agaricicola taiwanensis</name>
    <dbReference type="NCBI Taxonomy" id="591372"/>
    <lineage>
        <taxon>Bacteria</taxon>
        <taxon>Pseudomonadati</taxon>
        <taxon>Pseudomonadota</taxon>
        <taxon>Alphaproteobacteria</taxon>
        <taxon>Rhodobacterales</taxon>
        <taxon>Paracoccaceae</taxon>
        <taxon>Agaricicola</taxon>
    </lineage>
</organism>
<dbReference type="PROSITE" id="PS50850">
    <property type="entry name" value="MFS"/>
    <property type="match status" value="1"/>
</dbReference>
<keyword evidence="2" id="KW-0813">Transport</keyword>
<feature type="transmembrane region" description="Helical" evidence="7">
    <location>
        <begin position="211"/>
        <end position="234"/>
    </location>
</feature>
<evidence type="ECO:0000313" key="10">
    <source>
        <dbReference type="Proteomes" id="UP000602745"/>
    </source>
</evidence>
<evidence type="ECO:0000256" key="1">
    <source>
        <dbReference type="ARBA" id="ARBA00004651"/>
    </source>
</evidence>
<dbReference type="Pfam" id="PF07690">
    <property type="entry name" value="MFS_1"/>
    <property type="match status" value="2"/>
</dbReference>
<sequence length="384" mass="39719">MTLPPPDERPTEAEVDRDSRSAALAMAFTLPGDVLLYLLLPLHAAEFGVTLPEVGLLLAANRLVRIFGYGQVAALYANRGPRVAVLAAVGASTVATSLYVFASGLWLLLVARLLWGLAFGALNISNQALPTAILDGAARRSARVRAIVSMGSVAGLVAGSFMAEIMGPRPVFLLLAIATLPGFYFASRLPGFAEGKVLSGPRFSIPAPMDVWSFFSGLTLDGLFVVGLSVLAAATMEEGAGLAVGLAMSMRYLAEIVFAAPGGALAQKVGPRRMLIIFSLCASLGMLLLGIGGALLWVGALGTIVLRALIQPLPAPVVAEDNPGPERIPALARQASWRDIGAGAGPLLAGLLLPVVPAVMLYGAASILLAGASLALARKPKRQD</sequence>
<dbReference type="GO" id="GO:0022857">
    <property type="term" value="F:transmembrane transporter activity"/>
    <property type="evidence" value="ECO:0007669"/>
    <property type="project" value="InterPro"/>
</dbReference>
<name>A0A8J2VLN3_9RHOB</name>
<comment type="subcellular location">
    <subcellularLocation>
        <location evidence="1">Cell membrane</location>
        <topology evidence="1">Multi-pass membrane protein</topology>
    </subcellularLocation>
</comment>
<reference evidence="9" key="1">
    <citation type="journal article" date="2014" name="Int. J. Syst. Evol. Microbiol.">
        <title>Complete genome sequence of Corynebacterium casei LMG S-19264T (=DSM 44701T), isolated from a smear-ripened cheese.</title>
        <authorList>
            <consortium name="US DOE Joint Genome Institute (JGI-PGF)"/>
            <person name="Walter F."/>
            <person name="Albersmeier A."/>
            <person name="Kalinowski J."/>
            <person name="Ruckert C."/>
        </authorList>
    </citation>
    <scope>NUCLEOTIDE SEQUENCE</scope>
    <source>
        <strain evidence="9">CCM 7684</strain>
    </source>
</reference>
<dbReference type="Proteomes" id="UP000602745">
    <property type="component" value="Unassembled WGS sequence"/>
</dbReference>
<dbReference type="InterPro" id="IPR011701">
    <property type="entry name" value="MFS"/>
</dbReference>
<keyword evidence="5 7" id="KW-1133">Transmembrane helix</keyword>
<feature type="transmembrane region" description="Helical" evidence="7">
    <location>
        <begin position="113"/>
        <end position="134"/>
    </location>
</feature>
<dbReference type="PANTHER" id="PTHR23517">
    <property type="entry name" value="RESISTANCE PROTEIN MDTM, PUTATIVE-RELATED-RELATED"/>
    <property type="match status" value="1"/>
</dbReference>